<name>K1R6I0_MAGGI</name>
<dbReference type="HOGENOM" id="CLU_1760545_0_0_1"/>
<evidence type="ECO:0000313" key="1">
    <source>
        <dbReference type="EMBL" id="EKC41423.1"/>
    </source>
</evidence>
<protein>
    <submittedName>
        <fullName evidence="1">Uncharacterized protein</fullName>
    </submittedName>
</protein>
<sequence length="148" mass="17098">MPKCSKILVNSITNREWQKQSDCTTQPRRLRLRLDNDKHQQGVSVPWKSCVTPIENQVSCVSHPSVSPETTRTALTRREYEKLDDLVRQLLERDGRDSHSGTCKDSDFGVMDITCEDYLKQLFSDNLQEMCSSDYYKVHCCETCSQTD</sequence>
<proteinExistence type="predicted"/>
<gene>
    <name evidence="1" type="ORF">CGI_10017526</name>
</gene>
<reference evidence="1" key="1">
    <citation type="journal article" date="2012" name="Nature">
        <title>The oyster genome reveals stress adaptation and complexity of shell formation.</title>
        <authorList>
            <person name="Zhang G."/>
            <person name="Fang X."/>
            <person name="Guo X."/>
            <person name="Li L."/>
            <person name="Luo R."/>
            <person name="Xu F."/>
            <person name="Yang P."/>
            <person name="Zhang L."/>
            <person name="Wang X."/>
            <person name="Qi H."/>
            <person name="Xiong Z."/>
            <person name="Que H."/>
            <person name="Xie Y."/>
            <person name="Holland P.W."/>
            <person name="Paps J."/>
            <person name="Zhu Y."/>
            <person name="Wu F."/>
            <person name="Chen Y."/>
            <person name="Wang J."/>
            <person name="Peng C."/>
            <person name="Meng J."/>
            <person name="Yang L."/>
            <person name="Liu J."/>
            <person name="Wen B."/>
            <person name="Zhang N."/>
            <person name="Huang Z."/>
            <person name="Zhu Q."/>
            <person name="Feng Y."/>
            <person name="Mount A."/>
            <person name="Hedgecock D."/>
            <person name="Xu Z."/>
            <person name="Liu Y."/>
            <person name="Domazet-Loso T."/>
            <person name="Du Y."/>
            <person name="Sun X."/>
            <person name="Zhang S."/>
            <person name="Liu B."/>
            <person name="Cheng P."/>
            <person name="Jiang X."/>
            <person name="Li J."/>
            <person name="Fan D."/>
            <person name="Wang W."/>
            <person name="Fu W."/>
            <person name="Wang T."/>
            <person name="Wang B."/>
            <person name="Zhang J."/>
            <person name="Peng Z."/>
            <person name="Li Y."/>
            <person name="Li N."/>
            <person name="Wang J."/>
            <person name="Chen M."/>
            <person name="He Y."/>
            <person name="Tan F."/>
            <person name="Song X."/>
            <person name="Zheng Q."/>
            <person name="Huang R."/>
            <person name="Yang H."/>
            <person name="Du X."/>
            <person name="Chen L."/>
            <person name="Yang M."/>
            <person name="Gaffney P.M."/>
            <person name="Wang S."/>
            <person name="Luo L."/>
            <person name="She Z."/>
            <person name="Ming Y."/>
            <person name="Huang W."/>
            <person name="Zhang S."/>
            <person name="Huang B."/>
            <person name="Zhang Y."/>
            <person name="Qu T."/>
            <person name="Ni P."/>
            <person name="Miao G."/>
            <person name="Wang J."/>
            <person name="Wang Q."/>
            <person name="Steinberg C.E."/>
            <person name="Wang H."/>
            <person name="Li N."/>
            <person name="Qian L."/>
            <person name="Zhang G."/>
            <person name="Li Y."/>
            <person name="Yang H."/>
            <person name="Liu X."/>
            <person name="Wang J."/>
            <person name="Yin Y."/>
            <person name="Wang J."/>
        </authorList>
    </citation>
    <scope>NUCLEOTIDE SEQUENCE [LARGE SCALE GENOMIC DNA]</scope>
    <source>
        <strain evidence="1">05x7-T-G4-1.051#20</strain>
    </source>
</reference>
<organism evidence="1">
    <name type="scientific">Magallana gigas</name>
    <name type="common">Pacific oyster</name>
    <name type="synonym">Crassostrea gigas</name>
    <dbReference type="NCBI Taxonomy" id="29159"/>
    <lineage>
        <taxon>Eukaryota</taxon>
        <taxon>Metazoa</taxon>
        <taxon>Spiralia</taxon>
        <taxon>Lophotrochozoa</taxon>
        <taxon>Mollusca</taxon>
        <taxon>Bivalvia</taxon>
        <taxon>Autobranchia</taxon>
        <taxon>Pteriomorphia</taxon>
        <taxon>Ostreida</taxon>
        <taxon>Ostreoidea</taxon>
        <taxon>Ostreidae</taxon>
        <taxon>Magallana</taxon>
    </lineage>
</organism>
<dbReference type="InParanoid" id="K1R6I0"/>
<accession>K1R6I0</accession>
<dbReference type="AlphaFoldDB" id="K1R6I0"/>
<dbReference type="EMBL" id="JH815866">
    <property type="protein sequence ID" value="EKC41423.1"/>
    <property type="molecule type" value="Genomic_DNA"/>
</dbReference>